<dbReference type="AlphaFoldDB" id="A0AAV2NIF9"/>
<evidence type="ECO:0000313" key="1">
    <source>
        <dbReference type="EMBL" id="CAL1679948.1"/>
    </source>
</evidence>
<sequence length="75" mass="8564">MLTESARRALPRESHNQLCATIAMGRRLGSTQTRRPSVAECNRVLPRSTYEGTRDGYMVVGPREIERLCSERDRN</sequence>
<accession>A0AAV2NIF9</accession>
<proteinExistence type="predicted"/>
<dbReference type="EMBL" id="OZ034825">
    <property type="protein sequence ID" value="CAL1679948.1"/>
    <property type="molecule type" value="Genomic_DNA"/>
</dbReference>
<evidence type="ECO:0000313" key="2">
    <source>
        <dbReference type="Proteomes" id="UP001497644"/>
    </source>
</evidence>
<gene>
    <name evidence="1" type="ORF">LPLAT_LOCUS6049</name>
</gene>
<organism evidence="1 2">
    <name type="scientific">Lasius platythorax</name>
    <dbReference type="NCBI Taxonomy" id="488582"/>
    <lineage>
        <taxon>Eukaryota</taxon>
        <taxon>Metazoa</taxon>
        <taxon>Ecdysozoa</taxon>
        <taxon>Arthropoda</taxon>
        <taxon>Hexapoda</taxon>
        <taxon>Insecta</taxon>
        <taxon>Pterygota</taxon>
        <taxon>Neoptera</taxon>
        <taxon>Endopterygota</taxon>
        <taxon>Hymenoptera</taxon>
        <taxon>Apocrita</taxon>
        <taxon>Aculeata</taxon>
        <taxon>Formicoidea</taxon>
        <taxon>Formicidae</taxon>
        <taxon>Formicinae</taxon>
        <taxon>Lasius</taxon>
        <taxon>Lasius</taxon>
    </lineage>
</organism>
<name>A0AAV2NIF9_9HYME</name>
<reference evidence="1" key="1">
    <citation type="submission" date="2024-04" db="EMBL/GenBank/DDBJ databases">
        <authorList>
            <consortium name="Molecular Ecology Group"/>
        </authorList>
    </citation>
    <scope>NUCLEOTIDE SEQUENCE</scope>
</reference>
<keyword evidence="2" id="KW-1185">Reference proteome</keyword>
<protein>
    <submittedName>
        <fullName evidence="1">Uncharacterized protein</fullName>
    </submittedName>
</protein>
<dbReference type="Proteomes" id="UP001497644">
    <property type="component" value="Chromosome 2"/>
</dbReference>